<dbReference type="EMBL" id="JBGBPQ010000009">
    <property type="protein sequence ID" value="KAL1520106.1"/>
    <property type="molecule type" value="Genomic_DNA"/>
</dbReference>
<comment type="subcellular location">
    <subcellularLocation>
        <location evidence="1">Membrane</location>
        <topology evidence="1">Multi-pass membrane protein</topology>
    </subcellularLocation>
</comment>
<evidence type="ECO:0000256" key="6">
    <source>
        <dbReference type="SAM" id="Phobius"/>
    </source>
</evidence>
<organism evidence="7 8">
    <name type="scientific">Prymnesium parvum</name>
    <name type="common">Toxic golden alga</name>
    <dbReference type="NCBI Taxonomy" id="97485"/>
    <lineage>
        <taxon>Eukaryota</taxon>
        <taxon>Haptista</taxon>
        <taxon>Haptophyta</taxon>
        <taxon>Prymnesiophyceae</taxon>
        <taxon>Prymnesiales</taxon>
        <taxon>Prymnesiaceae</taxon>
        <taxon>Prymnesium</taxon>
    </lineage>
</organism>
<feature type="transmembrane region" description="Helical" evidence="6">
    <location>
        <begin position="182"/>
        <end position="203"/>
    </location>
</feature>
<dbReference type="InterPro" id="IPR038770">
    <property type="entry name" value="Na+/solute_symporter_sf"/>
</dbReference>
<feature type="transmembrane region" description="Helical" evidence="6">
    <location>
        <begin position="112"/>
        <end position="137"/>
    </location>
</feature>
<feature type="transmembrane region" description="Helical" evidence="6">
    <location>
        <begin position="274"/>
        <end position="298"/>
    </location>
</feature>
<evidence type="ECO:0000256" key="5">
    <source>
        <dbReference type="ARBA" id="ARBA00023136"/>
    </source>
</evidence>
<dbReference type="InterPro" id="IPR004710">
    <property type="entry name" value="Bilac:Na_transpt"/>
</dbReference>
<dbReference type="PANTHER" id="PTHR10361">
    <property type="entry name" value="SODIUM-BILE ACID COTRANSPORTER"/>
    <property type="match status" value="1"/>
</dbReference>
<comment type="similarity">
    <text evidence="2">Belongs to the bile acid:sodium symporter (BASS) (TC 2.A.28) family.</text>
</comment>
<evidence type="ECO:0000256" key="3">
    <source>
        <dbReference type="ARBA" id="ARBA00022692"/>
    </source>
</evidence>
<evidence type="ECO:0000313" key="8">
    <source>
        <dbReference type="Proteomes" id="UP001515480"/>
    </source>
</evidence>
<evidence type="ECO:0000256" key="1">
    <source>
        <dbReference type="ARBA" id="ARBA00004141"/>
    </source>
</evidence>
<name>A0AB34JES3_PRYPA</name>
<feature type="transmembrane region" description="Helical" evidence="6">
    <location>
        <begin position="84"/>
        <end position="106"/>
    </location>
</feature>
<evidence type="ECO:0000256" key="4">
    <source>
        <dbReference type="ARBA" id="ARBA00022989"/>
    </source>
</evidence>
<dbReference type="Gene3D" id="1.20.1530.20">
    <property type="match status" value="1"/>
</dbReference>
<dbReference type="GO" id="GO:0016020">
    <property type="term" value="C:membrane"/>
    <property type="evidence" value="ECO:0007669"/>
    <property type="project" value="UniProtKB-SubCell"/>
</dbReference>
<keyword evidence="4 6" id="KW-1133">Transmembrane helix</keyword>
<keyword evidence="8" id="KW-1185">Reference proteome</keyword>
<proteinExistence type="inferred from homology"/>
<feature type="transmembrane region" description="Helical" evidence="6">
    <location>
        <begin position="50"/>
        <end position="72"/>
    </location>
</feature>
<gene>
    <name evidence="7" type="ORF">AB1Y20_023579</name>
</gene>
<keyword evidence="5 6" id="KW-0472">Membrane</keyword>
<dbReference type="Proteomes" id="UP001515480">
    <property type="component" value="Unassembled WGS sequence"/>
</dbReference>
<accession>A0AB34JES3</accession>
<feature type="transmembrane region" description="Helical" evidence="6">
    <location>
        <begin position="149"/>
        <end position="170"/>
    </location>
</feature>
<protein>
    <recommendedName>
        <fullName evidence="9">Sodium/bile acid cotransporter</fullName>
    </recommendedName>
</protein>
<evidence type="ECO:0008006" key="9">
    <source>
        <dbReference type="Google" id="ProtNLM"/>
    </source>
</evidence>
<dbReference type="PANTHER" id="PTHR10361:SF28">
    <property type="entry name" value="P3 PROTEIN-RELATED"/>
    <property type="match status" value="1"/>
</dbReference>
<feature type="transmembrane region" description="Helical" evidence="6">
    <location>
        <begin position="215"/>
        <end position="236"/>
    </location>
</feature>
<evidence type="ECO:0000256" key="2">
    <source>
        <dbReference type="ARBA" id="ARBA00006528"/>
    </source>
</evidence>
<dbReference type="InterPro" id="IPR002657">
    <property type="entry name" value="BilAc:Na_symport/Acr3"/>
</dbReference>
<dbReference type="Pfam" id="PF01758">
    <property type="entry name" value="SBF"/>
    <property type="match status" value="1"/>
</dbReference>
<comment type="caution">
    <text evidence="7">The sequence shown here is derived from an EMBL/GenBank/DDBJ whole genome shotgun (WGS) entry which is preliminary data.</text>
</comment>
<reference evidence="7 8" key="1">
    <citation type="journal article" date="2024" name="Science">
        <title>Giant polyketide synthase enzymes in the biosynthesis of giant marine polyether toxins.</title>
        <authorList>
            <person name="Fallon T.R."/>
            <person name="Shende V.V."/>
            <person name="Wierzbicki I.H."/>
            <person name="Pendleton A.L."/>
            <person name="Watervoot N.F."/>
            <person name="Auber R.P."/>
            <person name="Gonzalez D.J."/>
            <person name="Wisecaver J.H."/>
            <person name="Moore B.S."/>
        </authorList>
    </citation>
    <scope>NUCLEOTIDE SEQUENCE [LARGE SCALE GENOMIC DNA]</scope>
    <source>
        <strain evidence="7 8">12B1</strain>
    </source>
</reference>
<evidence type="ECO:0000313" key="7">
    <source>
        <dbReference type="EMBL" id="KAL1520106.1"/>
    </source>
</evidence>
<dbReference type="AlphaFoldDB" id="A0AB34JES3"/>
<sequence length="346" mass="36009">MTDAALEMSPLLQGAMRSLAPLTMLSIGLVSRVPEIKQIFRPSPLLSAPFAAFLVMIALLLLLAPAAVYATLLAANLPPFFKLGLSVVICTPGGLASNVFAVAVGASVELNAVLTLVGTIVSLLLLPAAFTLLAPALLGMPAQQILSPLPLLLANLLSTFVPLPIGFALGNRCPEFTAKLRVLLSPIAVAVVAFILVSLIPTLAEACTAIPLQGLILLALLPLVQFASAYLIGVWMGQPPPRRLSMGLELGLRDVPLASSVALTSFDGLPRSTIALTVAVIQLQALCIVIPILIVAIVRLPMLWSTLKSGRADKAETKQSRECGGASVLGLLGCGSRKRGVNTALM</sequence>
<keyword evidence="3 6" id="KW-0812">Transmembrane</keyword>